<keyword evidence="1" id="KW-0472">Membrane</keyword>
<keyword evidence="1" id="KW-0812">Transmembrane</keyword>
<sequence>MKQAINKFRIVILFFILTTGIKTISFAQDSTASPVLLDIKYFVSDKQVPYLVVKTKTKKDRKFLPVEGVPVTVFLNEESNAAMLGKATTDEKGEGKIIIPASFKLAWDSSSEFIFKAVSNATGKIEALSAELSIKKAKLVLDTLNEDGIRSIRVTALEKTGSEWKPAKDVEVKIMVKRLLGDLPVGDAESYTTDSTGQVVAEFKRDSLPGDIKGNLMLLAKTEDNDLYGNLFIEKAFKWGKPLQDNNDAFNSRSLWGTQNKTPLWLLGIAYSIIIGVWGVIIFLVFQLLKIKKIGREILQQ</sequence>
<name>A0A5B8VEM6_9BACT</name>
<dbReference type="OrthoDB" id="670926at2"/>
<protein>
    <submittedName>
        <fullName evidence="2">Uncharacterized protein</fullName>
    </submittedName>
</protein>
<dbReference type="AlphaFoldDB" id="A0A5B8VEM6"/>
<accession>A0A5B8VEM6</accession>
<evidence type="ECO:0000313" key="3">
    <source>
        <dbReference type="Proteomes" id="UP000321533"/>
    </source>
</evidence>
<dbReference type="EMBL" id="CP042435">
    <property type="protein sequence ID" value="QEC69860.1"/>
    <property type="molecule type" value="Genomic_DNA"/>
</dbReference>
<dbReference type="RefSeq" id="WP_147192736.1">
    <property type="nucleotide sequence ID" value="NZ_CP042435.1"/>
</dbReference>
<proteinExistence type="predicted"/>
<feature type="transmembrane region" description="Helical" evidence="1">
    <location>
        <begin position="264"/>
        <end position="286"/>
    </location>
</feature>
<gene>
    <name evidence="2" type="ORF">FRZ67_22105</name>
</gene>
<evidence type="ECO:0000256" key="1">
    <source>
        <dbReference type="SAM" id="Phobius"/>
    </source>
</evidence>
<dbReference type="Proteomes" id="UP000321533">
    <property type="component" value="Chromosome"/>
</dbReference>
<dbReference type="KEGG" id="pgin:FRZ67_22105"/>
<keyword evidence="1" id="KW-1133">Transmembrane helix</keyword>
<organism evidence="2 3">
    <name type="scientific">Panacibacter ginsenosidivorans</name>
    <dbReference type="NCBI Taxonomy" id="1813871"/>
    <lineage>
        <taxon>Bacteria</taxon>
        <taxon>Pseudomonadati</taxon>
        <taxon>Bacteroidota</taxon>
        <taxon>Chitinophagia</taxon>
        <taxon>Chitinophagales</taxon>
        <taxon>Chitinophagaceae</taxon>
        <taxon>Panacibacter</taxon>
    </lineage>
</organism>
<evidence type="ECO:0000313" key="2">
    <source>
        <dbReference type="EMBL" id="QEC69860.1"/>
    </source>
</evidence>
<reference evidence="2 3" key="1">
    <citation type="journal article" date="2016" name="Int. J. Syst. Evol. Microbiol.">
        <title>Panacibacter ginsenosidivorans gen. nov., sp. nov., with ginsenoside converting activity isolated from soil of a ginseng field.</title>
        <authorList>
            <person name="Siddiqi M.Z."/>
            <person name="Muhammad Shafi S."/>
            <person name="Choi K.D."/>
            <person name="Im W.T."/>
        </authorList>
    </citation>
    <scope>NUCLEOTIDE SEQUENCE [LARGE SCALE GENOMIC DNA]</scope>
    <source>
        <strain evidence="2 3">Gsoil1550</strain>
    </source>
</reference>
<keyword evidence="3" id="KW-1185">Reference proteome</keyword>